<proteinExistence type="inferred from homology"/>
<feature type="region of interest" description="Disordered" evidence="2">
    <location>
        <begin position="82"/>
        <end position="105"/>
    </location>
</feature>
<feature type="region of interest" description="Disordered" evidence="2">
    <location>
        <begin position="1"/>
        <end position="27"/>
    </location>
</feature>
<dbReference type="EMBL" id="JBHUKR010000026">
    <property type="protein sequence ID" value="MFD2422304.1"/>
    <property type="molecule type" value="Genomic_DNA"/>
</dbReference>
<feature type="compositionally biased region" description="Polar residues" evidence="2">
    <location>
        <begin position="82"/>
        <end position="99"/>
    </location>
</feature>
<name>A0ABW5G4S7_9PSEU</name>
<accession>A0ABW5G4S7</accession>
<dbReference type="SUPFAM" id="SSF140453">
    <property type="entry name" value="EsxAB dimer-like"/>
    <property type="match status" value="1"/>
</dbReference>
<comment type="similarity">
    <text evidence="1">Belongs to the WXG100 family.</text>
</comment>
<evidence type="ECO:0000256" key="1">
    <source>
        <dbReference type="RuleBase" id="RU362001"/>
    </source>
</evidence>
<reference evidence="4" key="1">
    <citation type="journal article" date="2019" name="Int. J. Syst. Evol. Microbiol.">
        <title>The Global Catalogue of Microorganisms (GCM) 10K type strain sequencing project: providing services to taxonomists for standard genome sequencing and annotation.</title>
        <authorList>
            <consortium name="The Broad Institute Genomics Platform"/>
            <consortium name="The Broad Institute Genome Sequencing Center for Infectious Disease"/>
            <person name="Wu L."/>
            <person name="Ma J."/>
        </authorList>
    </citation>
    <scope>NUCLEOTIDE SEQUENCE [LARGE SCALE GENOMIC DNA]</scope>
    <source>
        <strain evidence="4">CGMCC 4.7645</strain>
    </source>
</reference>
<evidence type="ECO:0000313" key="4">
    <source>
        <dbReference type="Proteomes" id="UP001597417"/>
    </source>
</evidence>
<dbReference type="InterPro" id="IPR010310">
    <property type="entry name" value="T7SS_ESAT-6-like"/>
</dbReference>
<evidence type="ECO:0000256" key="2">
    <source>
        <dbReference type="SAM" id="MobiDB-lite"/>
    </source>
</evidence>
<gene>
    <name evidence="3" type="ORF">ACFSXZ_38880</name>
</gene>
<sequence>MAEGFTGTPADFADAHQKVNNAKQEMDGQLAKLRSDIEATRDGWQGPAAIVFNQVMEAFNEKSTKLNQALEHIGEMLKQSGVQYDSQESDTHQQLSGLQSALEGL</sequence>
<evidence type="ECO:0000313" key="3">
    <source>
        <dbReference type="EMBL" id="MFD2422304.1"/>
    </source>
</evidence>
<dbReference type="NCBIfam" id="TIGR03930">
    <property type="entry name" value="WXG100_ESAT6"/>
    <property type="match status" value="1"/>
</dbReference>
<dbReference type="Gene3D" id="1.10.287.1060">
    <property type="entry name" value="ESAT-6-like"/>
    <property type="match status" value="1"/>
</dbReference>
<protein>
    <recommendedName>
        <fullName evidence="1">ESAT-6-like protein</fullName>
    </recommendedName>
</protein>
<comment type="caution">
    <text evidence="3">The sequence shown here is derived from an EMBL/GenBank/DDBJ whole genome shotgun (WGS) entry which is preliminary data.</text>
</comment>
<dbReference type="RefSeq" id="WP_378271318.1">
    <property type="nucleotide sequence ID" value="NZ_JBHUKR010000026.1"/>
</dbReference>
<organism evidence="3 4">
    <name type="scientific">Amycolatopsis pigmentata</name>
    <dbReference type="NCBI Taxonomy" id="450801"/>
    <lineage>
        <taxon>Bacteria</taxon>
        <taxon>Bacillati</taxon>
        <taxon>Actinomycetota</taxon>
        <taxon>Actinomycetes</taxon>
        <taxon>Pseudonocardiales</taxon>
        <taxon>Pseudonocardiaceae</taxon>
        <taxon>Amycolatopsis</taxon>
    </lineage>
</organism>
<dbReference type="InterPro" id="IPR036689">
    <property type="entry name" value="ESAT-6-like_sf"/>
</dbReference>
<keyword evidence="4" id="KW-1185">Reference proteome</keyword>
<dbReference type="Pfam" id="PF06013">
    <property type="entry name" value="WXG100"/>
    <property type="match status" value="1"/>
</dbReference>
<dbReference type="Proteomes" id="UP001597417">
    <property type="component" value="Unassembled WGS sequence"/>
</dbReference>